<dbReference type="AlphaFoldDB" id="A0A1H3BH80"/>
<dbReference type="Gene3D" id="1.10.10.60">
    <property type="entry name" value="Homeodomain-like"/>
    <property type="match status" value="1"/>
</dbReference>
<dbReference type="EMBL" id="FNNU01000004">
    <property type="protein sequence ID" value="SDX40399.1"/>
    <property type="molecule type" value="Genomic_DNA"/>
</dbReference>
<dbReference type="InterPro" id="IPR050692">
    <property type="entry name" value="HTH_transcr_repressor_FabR"/>
</dbReference>
<reference evidence="5" key="1">
    <citation type="submission" date="2016-10" db="EMBL/GenBank/DDBJ databases">
        <authorList>
            <person name="Varghese N."/>
            <person name="Submissions S."/>
        </authorList>
    </citation>
    <scope>NUCLEOTIDE SEQUENCE [LARGE SCALE GENOMIC DNA]</scope>
    <source>
        <strain evidence="5">NRRL B-59562</strain>
    </source>
</reference>
<dbReference type="InterPro" id="IPR009057">
    <property type="entry name" value="Homeodomain-like_sf"/>
</dbReference>
<gene>
    <name evidence="4" type="ORF">SAMN05216287_2817</name>
</gene>
<dbReference type="Gene3D" id="1.10.357.10">
    <property type="entry name" value="Tetracycline Repressor, domain 2"/>
    <property type="match status" value="1"/>
</dbReference>
<evidence type="ECO:0000313" key="4">
    <source>
        <dbReference type="EMBL" id="SDX40399.1"/>
    </source>
</evidence>
<dbReference type="SUPFAM" id="SSF46689">
    <property type="entry name" value="Homeodomain-like"/>
    <property type="match status" value="1"/>
</dbReference>
<evidence type="ECO:0000256" key="2">
    <source>
        <dbReference type="PROSITE-ProRule" id="PRU00335"/>
    </source>
</evidence>
<dbReference type="Pfam" id="PF00440">
    <property type="entry name" value="TetR_N"/>
    <property type="match status" value="1"/>
</dbReference>
<dbReference type="PANTHER" id="PTHR47752">
    <property type="entry name" value="HTH-TYPE TRANSCRIPTIONAL REPRESSOR FABR"/>
    <property type="match status" value="1"/>
</dbReference>
<feature type="DNA-binding region" description="H-T-H motif" evidence="2">
    <location>
        <begin position="33"/>
        <end position="52"/>
    </location>
</feature>
<dbReference type="Proteomes" id="UP000243778">
    <property type="component" value="Unassembled WGS sequence"/>
</dbReference>
<name>A0A1H3BH80_9PSED</name>
<dbReference type="OrthoDB" id="8617654at2"/>
<proteinExistence type="predicted"/>
<keyword evidence="1 2" id="KW-0238">DNA-binding</keyword>
<dbReference type="RefSeq" id="WP_090229339.1">
    <property type="nucleotide sequence ID" value="NZ_FNNU01000004.1"/>
</dbReference>
<protein>
    <submittedName>
        <fullName evidence="4">Transcriptional regulator, TetR family</fullName>
    </submittedName>
</protein>
<organism evidence="4 5">
    <name type="scientific">Pseudomonas kuykendallii</name>
    <dbReference type="NCBI Taxonomy" id="1007099"/>
    <lineage>
        <taxon>Bacteria</taxon>
        <taxon>Pseudomonadati</taxon>
        <taxon>Pseudomonadota</taxon>
        <taxon>Gammaproteobacteria</taxon>
        <taxon>Pseudomonadales</taxon>
        <taxon>Pseudomonadaceae</taxon>
        <taxon>Pseudomonas</taxon>
    </lineage>
</organism>
<evidence type="ECO:0000256" key="1">
    <source>
        <dbReference type="ARBA" id="ARBA00023125"/>
    </source>
</evidence>
<keyword evidence="5" id="KW-1185">Reference proteome</keyword>
<dbReference type="InterPro" id="IPR001647">
    <property type="entry name" value="HTH_TetR"/>
</dbReference>
<evidence type="ECO:0000259" key="3">
    <source>
        <dbReference type="PROSITE" id="PS50977"/>
    </source>
</evidence>
<dbReference type="PANTHER" id="PTHR47752:SF1">
    <property type="entry name" value="HTH-TYPE TRANSCRIPTIONAL REPRESSOR FABR"/>
    <property type="match status" value="1"/>
</dbReference>
<dbReference type="STRING" id="1007099.SAMN05216287_2817"/>
<feature type="domain" description="HTH tetR-type" evidence="3">
    <location>
        <begin position="9"/>
        <end position="70"/>
    </location>
</feature>
<dbReference type="PROSITE" id="PS50977">
    <property type="entry name" value="HTH_TETR_2"/>
    <property type="match status" value="1"/>
</dbReference>
<sequence>MVRLQQERAAGKQQLMQAALRLVAGSRSLGSLGLRELAREAGLNPNTFYRHFDSLDALGLALIQDLSEQLRQPLRELRREAAQRAQANGPIGPMVLGVDLGRSRLVCRETVRLYFRFVEQNPSGFIVGVRELHGASPVLRAALREVMEAFARDMAEDMLELGLLGGLEGETLLRLSSLVSRHLFQSSLDYLEQVDRRASLSAEAEEMIIDLFIGASLLDGLQRRA</sequence>
<dbReference type="GO" id="GO:0003677">
    <property type="term" value="F:DNA binding"/>
    <property type="evidence" value="ECO:0007669"/>
    <property type="project" value="UniProtKB-UniRule"/>
</dbReference>
<evidence type="ECO:0000313" key="5">
    <source>
        <dbReference type="Proteomes" id="UP000243778"/>
    </source>
</evidence>
<accession>A0A1H3BH80</accession>